<evidence type="ECO:0000313" key="2">
    <source>
        <dbReference type="Proteomes" id="UP001157502"/>
    </source>
</evidence>
<keyword evidence="2" id="KW-1185">Reference proteome</keyword>
<gene>
    <name evidence="1" type="ORF">DPEC_G00215810</name>
</gene>
<reference evidence="1" key="1">
    <citation type="submission" date="2021-05" db="EMBL/GenBank/DDBJ databases">
        <authorList>
            <person name="Pan Q."/>
            <person name="Jouanno E."/>
            <person name="Zahm M."/>
            <person name="Klopp C."/>
            <person name="Cabau C."/>
            <person name="Louis A."/>
            <person name="Berthelot C."/>
            <person name="Parey E."/>
            <person name="Roest Crollius H."/>
            <person name="Montfort J."/>
            <person name="Robinson-Rechavi M."/>
            <person name="Bouchez O."/>
            <person name="Lampietro C."/>
            <person name="Lopez Roques C."/>
            <person name="Donnadieu C."/>
            <person name="Postlethwait J."/>
            <person name="Bobe J."/>
            <person name="Dillon D."/>
            <person name="Chandos A."/>
            <person name="von Hippel F."/>
            <person name="Guiguen Y."/>
        </authorList>
    </citation>
    <scope>NUCLEOTIDE SEQUENCE</scope>
    <source>
        <strain evidence="1">YG-Jan2019</strain>
    </source>
</reference>
<dbReference type="EMBL" id="CM055745">
    <property type="protein sequence ID" value="KAJ7997793.1"/>
    <property type="molecule type" value="Genomic_DNA"/>
</dbReference>
<dbReference type="Proteomes" id="UP001157502">
    <property type="component" value="Chromosome 18"/>
</dbReference>
<organism evidence="1 2">
    <name type="scientific">Dallia pectoralis</name>
    <name type="common">Alaska blackfish</name>
    <dbReference type="NCBI Taxonomy" id="75939"/>
    <lineage>
        <taxon>Eukaryota</taxon>
        <taxon>Metazoa</taxon>
        <taxon>Chordata</taxon>
        <taxon>Craniata</taxon>
        <taxon>Vertebrata</taxon>
        <taxon>Euteleostomi</taxon>
        <taxon>Actinopterygii</taxon>
        <taxon>Neopterygii</taxon>
        <taxon>Teleostei</taxon>
        <taxon>Protacanthopterygii</taxon>
        <taxon>Esociformes</taxon>
        <taxon>Umbridae</taxon>
        <taxon>Dallia</taxon>
    </lineage>
</organism>
<name>A0ACC2G213_DALPE</name>
<comment type="caution">
    <text evidence="1">The sequence shown here is derived from an EMBL/GenBank/DDBJ whole genome shotgun (WGS) entry which is preliminary data.</text>
</comment>
<proteinExistence type="predicted"/>
<accession>A0ACC2G213</accession>
<evidence type="ECO:0000313" key="1">
    <source>
        <dbReference type="EMBL" id="KAJ7997793.1"/>
    </source>
</evidence>
<protein>
    <submittedName>
        <fullName evidence="1">Uncharacterized protein</fullName>
    </submittedName>
</protein>
<sequence>MQKLLARGSNAQEGSRLHPRPPLLHPLSILSVMVVNMQTGEDLPVVVGAAAVAVALRGFSKSTCCPRMIQQRSTTVKGSKGGEKERLTKRGKTESDRRGIKWRAESLLEKDMLIKRVFL</sequence>